<protein>
    <recommendedName>
        <fullName evidence="1">Retrotransposon gag domain-containing protein</fullName>
    </recommendedName>
</protein>
<reference evidence="2" key="1">
    <citation type="journal article" date="2009" name="PLoS Genet.">
        <title>Sequencing, mapping, and analysis of 27,455 maize full-length cDNAs.</title>
        <authorList>
            <person name="Soderlund C."/>
            <person name="Descour A."/>
            <person name="Kudrna D."/>
            <person name="Bomhoff M."/>
            <person name="Boyd L."/>
            <person name="Currie J."/>
            <person name="Angelova A."/>
            <person name="Collura K."/>
            <person name="Wissotski M."/>
            <person name="Ashley E."/>
            <person name="Morrow D."/>
            <person name="Fernandes J."/>
            <person name="Walbot V."/>
            <person name="Yu Y."/>
        </authorList>
    </citation>
    <scope>NUCLEOTIDE SEQUENCE</scope>
    <source>
        <strain evidence="2">B73</strain>
    </source>
</reference>
<dbReference type="InterPro" id="IPR005162">
    <property type="entry name" value="Retrotrans_gag_dom"/>
</dbReference>
<dbReference type="KEGG" id="zma:103654238"/>
<feature type="domain" description="Retrotransposon gag" evidence="1">
    <location>
        <begin position="199"/>
        <end position="269"/>
    </location>
</feature>
<dbReference type="EMBL" id="BT035837">
    <property type="protein sequence ID" value="ACF80842.1"/>
    <property type="molecule type" value="mRNA"/>
</dbReference>
<dbReference type="RefSeq" id="XP_020408339.1">
    <property type="nucleotide sequence ID" value="XM_020552750.1"/>
</dbReference>
<accession>B4FFE9</accession>
<dbReference type="AlphaFoldDB" id="B4FFE9"/>
<dbReference type="OrthoDB" id="693631at2759"/>
<organism evidence="2">
    <name type="scientific">Zea mays</name>
    <name type="common">Maize</name>
    <dbReference type="NCBI Taxonomy" id="4577"/>
    <lineage>
        <taxon>Eukaryota</taxon>
        <taxon>Viridiplantae</taxon>
        <taxon>Streptophyta</taxon>
        <taxon>Embryophyta</taxon>
        <taxon>Tracheophyta</taxon>
        <taxon>Spermatophyta</taxon>
        <taxon>Magnoliopsida</taxon>
        <taxon>Liliopsida</taxon>
        <taxon>Poales</taxon>
        <taxon>Poaceae</taxon>
        <taxon>PACMAD clade</taxon>
        <taxon>Panicoideae</taxon>
        <taxon>Andropogonodae</taxon>
        <taxon>Andropogoneae</taxon>
        <taxon>Tripsacinae</taxon>
        <taxon>Zea</taxon>
    </lineage>
</organism>
<proteinExistence type="evidence at transcript level"/>
<name>B4FFE9_MAIZE</name>
<sequence>MADLDAWMDGKLASLSTASTANETCLSQLESAVISFDDWRPSMEGFVDDIRLHVSKLSKLYERSAVEHPTIMTGVLALAPSPVARPSAAASTAARPDGHYLNPSIRDDGCGVVTTLDHHPTKGVSSPSHPHVFASPTFHRSRSEFREPVGGSLAGLSDHLPKMPFPTFDGDQPKLWIRRCEDYFDLYSVDPTRWVRVSSMHFTTATSRWVQTVQSHLRSCSWSELCGWVLVRFGRDHHELLIRQLFHIRQTSSVSKYIDSFSSLVDQLTA</sequence>
<evidence type="ECO:0000313" key="2">
    <source>
        <dbReference type="EMBL" id="ACF80842.1"/>
    </source>
</evidence>
<evidence type="ECO:0000259" key="1">
    <source>
        <dbReference type="Pfam" id="PF03732"/>
    </source>
</evidence>
<dbReference type="GeneID" id="103654238"/>
<dbReference type="Pfam" id="PF03732">
    <property type="entry name" value="Retrotrans_gag"/>
    <property type="match status" value="1"/>
</dbReference>